<dbReference type="EMBL" id="KN822965">
    <property type="protein sequence ID" value="KIO31233.1"/>
    <property type="molecule type" value="Genomic_DNA"/>
</dbReference>
<dbReference type="InterPro" id="IPR037231">
    <property type="entry name" value="NAP-like_sf"/>
</dbReference>
<dbReference type="SUPFAM" id="SSF143113">
    <property type="entry name" value="NAP-like"/>
    <property type="match status" value="1"/>
</dbReference>
<dbReference type="STRING" id="1051891.A0A0C3LBJ0"/>
<feature type="compositionally biased region" description="Pro residues" evidence="3">
    <location>
        <begin position="1"/>
        <end position="10"/>
    </location>
</feature>
<feature type="region of interest" description="Disordered" evidence="3">
    <location>
        <begin position="1"/>
        <end position="28"/>
    </location>
</feature>
<feature type="compositionally biased region" description="Acidic residues" evidence="3">
    <location>
        <begin position="358"/>
        <end position="372"/>
    </location>
</feature>
<dbReference type="PANTHER" id="PTHR11875">
    <property type="entry name" value="TESTIS-SPECIFIC Y-ENCODED PROTEIN"/>
    <property type="match status" value="1"/>
</dbReference>
<dbReference type="Gene3D" id="1.20.5.1500">
    <property type="match status" value="1"/>
</dbReference>
<feature type="region of interest" description="Disordered" evidence="3">
    <location>
        <begin position="358"/>
        <end position="381"/>
    </location>
</feature>
<dbReference type="AlphaFoldDB" id="A0A0C3LBJ0"/>
<dbReference type="Pfam" id="PF00956">
    <property type="entry name" value="NAP"/>
    <property type="match status" value="1"/>
</dbReference>
<sequence length="381" mass="42746">MPPKDVPIKPPTATSAAPTPQNTFVPSTLAALGRPDVPATIAEGDGETIDVLGVSKALDTLALGGLAGVEDLPLPVRRRVEGLKGVHVEFTKLETQYRKELYELNRKYSELYTPIFERRAAIIAGRAEPTEEEISIGESKTLEDDPDAEPLPKGDASADADKAEEDIKGVPKFWVTALKNHLDIAELITDRDEEALAYLRDVRLEYLPSSTPGYKLSFHFTPNEFFTNDVLTKTYIYEDEVDFAGDYVYSSAEGTTINWKEDKDLTKTFEVRKQRNKNTNRTRIIKRAQSTPSFFDFFAPPAPLSIDQIESHGMTEEQLEEHENRLELDYQVGEDLKDKIIPRAIDFFTGKVLDYEGDSIMSDEEDEDEEGQWEQMSAGGL</sequence>
<dbReference type="OrthoDB" id="27325at2759"/>
<evidence type="ECO:0000256" key="1">
    <source>
        <dbReference type="ARBA" id="ARBA00009947"/>
    </source>
</evidence>
<comment type="similarity">
    <text evidence="1 2">Belongs to the nucleosome assembly protein (NAP) family.</text>
</comment>
<protein>
    <recommendedName>
        <fullName evidence="6">Nucleosome assembly protein</fullName>
    </recommendedName>
</protein>
<evidence type="ECO:0000313" key="5">
    <source>
        <dbReference type="Proteomes" id="UP000054248"/>
    </source>
</evidence>
<dbReference type="FunFam" id="1.20.5.1500:FF:000001">
    <property type="entry name" value="Nucleosome assembly protein 1-like 1"/>
    <property type="match status" value="1"/>
</dbReference>
<dbReference type="Gene3D" id="3.30.1120.90">
    <property type="entry name" value="Nucleosome assembly protein"/>
    <property type="match status" value="1"/>
</dbReference>
<evidence type="ECO:0000256" key="2">
    <source>
        <dbReference type="RuleBase" id="RU003876"/>
    </source>
</evidence>
<reference evidence="4 5" key="1">
    <citation type="submission" date="2014-04" db="EMBL/GenBank/DDBJ databases">
        <authorList>
            <consortium name="DOE Joint Genome Institute"/>
            <person name="Kuo A."/>
            <person name="Girlanda M."/>
            <person name="Perotto S."/>
            <person name="Kohler A."/>
            <person name="Nagy L.G."/>
            <person name="Floudas D."/>
            <person name="Copeland A."/>
            <person name="Barry K.W."/>
            <person name="Cichocki N."/>
            <person name="Veneault-Fourrey C."/>
            <person name="LaButti K."/>
            <person name="Lindquist E.A."/>
            <person name="Lipzen A."/>
            <person name="Lundell T."/>
            <person name="Morin E."/>
            <person name="Murat C."/>
            <person name="Sun H."/>
            <person name="Tunlid A."/>
            <person name="Henrissat B."/>
            <person name="Grigoriev I.V."/>
            <person name="Hibbett D.S."/>
            <person name="Martin F."/>
            <person name="Nordberg H.P."/>
            <person name="Cantor M.N."/>
            <person name="Hua S.X."/>
        </authorList>
    </citation>
    <scope>NUCLEOTIDE SEQUENCE [LARGE SCALE GENOMIC DNA]</scope>
    <source>
        <strain evidence="4 5">MUT 4182</strain>
    </source>
</reference>
<feature type="compositionally biased region" description="Low complexity" evidence="3">
    <location>
        <begin position="11"/>
        <end position="20"/>
    </location>
</feature>
<evidence type="ECO:0008006" key="6">
    <source>
        <dbReference type="Google" id="ProtNLM"/>
    </source>
</evidence>
<dbReference type="Proteomes" id="UP000054248">
    <property type="component" value="Unassembled WGS sequence"/>
</dbReference>
<dbReference type="GO" id="GO:0005634">
    <property type="term" value="C:nucleus"/>
    <property type="evidence" value="ECO:0007669"/>
    <property type="project" value="InterPro"/>
</dbReference>
<dbReference type="HOGENOM" id="CLU_038841_1_0_1"/>
<organism evidence="4 5">
    <name type="scientific">Tulasnella calospora MUT 4182</name>
    <dbReference type="NCBI Taxonomy" id="1051891"/>
    <lineage>
        <taxon>Eukaryota</taxon>
        <taxon>Fungi</taxon>
        <taxon>Dikarya</taxon>
        <taxon>Basidiomycota</taxon>
        <taxon>Agaricomycotina</taxon>
        <taxon>Agaricomycetes</taxon>
        <taxon>Cantharellales</taxon>
        <taxon>Tulasnellaceae</taxon>
        <taxon>Tulasnella</taxon>
    </lineage>
</organism>
<dbReference type="GO" id="GO:0006334">
    <property type="term" value="P:nucleosome assembly"/>
    <property type="evidence" value="ECO:0007669"/>
    <property type="project" value="InterPro"/>
</dbReference>
<feature type="region of interest" description="Disordered" evidence="3">
    <location>
        <begin position="130"/>
        <end position="162"/>
    </location>
</feature>
<gene>
    <name evidence="4" type="ORF">M407DRAFT_241905</name>
</gene>
<dbReference type="InterPro" id="IPR002164">
    <property type="entry name" value="NAP_family"/>
</dbReference>
<name>A0A0C3LBJ0_9AGAM</name>
<keyword evidence="5" id="KW-1185">Reference proteome</keyword>
<accession>A0A0C3LBJ0</accession>
<evidence type="ECO:0000256" key="3">
    <source>
        <dbReference type="SAM" id="MobiDB-lite"/>
    </source>
</evidence>
<proteinExistence type="inferred from homology"/>
<evidence type="ECO:0000313" key="4">
    <source>
        <dbReference type="EMBL" id="KIO31233.1"/>
    </source>
</evidence>
<reference evidence="5" key="2">
    <citation type="submission" date="2015-01" db="EMBL/GenBank/DDBJ databases">
        <title>Evolutionary Origins and Diversification of the Mycorrhizal Mutualists.</title>
        <authorList>
            <consortium name="DOE Joint Genome Institute"/>
            <consortium name="Mycorrhizal Genomics Consortium"/>
            <person name="Kohler A."/>
            <person name="Kuo A."/>
            <person name="Nagy L.G."/>
            <person name="Floudas D."/>
            <person name="Copeland A."/>
            <person name="Barry K.W."/>
            <person name="Cichocki N."/>
            <person name="Veneault-Fourrey C."/>
            <person name="LaButti K."/>
            <person name="Lindquist E.A."/>
            <person name="Lipzen A."/>
            <person name="Lundell T."/>
            <person name="Morin E."/>
            <person name="Murat C."/>
            <person name="Riley R."/>
            <person name="Ohm R."/>
            <person name="Sun H."/>
            <person name="Tunlid A."/>
            <person name="Henrissat B."/>
            <person name="Grigoriev I.V."/>
            <person name="Hibbett D.S."/>
            <person name="Martin F."/>
        </authorList>
    </citation>
    <scope>NUCLEOTIDE SEQUENCE [LARGE SCALE GENOMIC DNA]</scope>
    <source>
        <strain evidence="5">MUT 4182</strain>
    </source>
</reference>